<protein>
    <recommendedName>
        <fullName evidence="3">Septum formation initiator</fullName>
    </recommendedName>
</protein>
<evidence type="ECO:0008006" key="3">
    <source>
        <dbReference type="Google" id="ProtNLM"/>
    </source>
</evidence>
<comment type="caution">
    <text evidence="1">The sequence shown here is derived from an EMBL/GenBank/DDBJ whole genome shotgun (WGS) entry which is preliminary data.</text>
</comment>
<evidence type="ECO:0000313" key="1">
    <source>
        <dbReference type="EMBL" id="OGZ04409.1"/>
    </source>
</evidence>
<proteinExistence type="predicted"/>
<name>A0A1G2CSP6_9BACT</name>
<dbReference type="Proteomes" id="UP000177246">
    <property type="component" value="Unassembled WGS sequence"/>
</dbReference>
<accession>A0A1G2CSP6</accession>
<dbReference type="AlphaFoldDB" id="A0A1G2CSP6"/>
<gene>
    <name evidence="1" type="ORF">A2430_01860</name>
</gene>
<evidence type="ECO:0000313" key="2">
    <source>
        <dbReference type="Proteomes" id="UP000177246"/>
    </source>
</evidence>
<reference evidence="1 2" key="1">
    <citation type="journal article" date="2016" name="Nat. Commun.">
        <title>Thousands of microbial genomes shed light on interconnected biogeochemical processes in an aquifer system.</title>
        <authorList>
            <person name="Anantharaman K."/>
            <person name="Brown C.T."/>
            <person name="Hug L.A."/>
            <person name="Sharon I."/>
            <person name="Castelle C.J."/>
            <person name="Probst A.J."/>
            <person name="Thomas B.C."/>
            <person name="Singh A."/>
            <person name="Wilkins M.J."/>
            <person name="Karaoz U."/>
            <person name="Brodie E.L."/>
            <person name="Williams K.H."/>
            <person name="Hubbard S.S."/>
            <person name="Banfield J.F."/>
        </authorList>
    </citation>
    <scope>NUCLEOTIDE SEQUENCE [LARGE SCALE GENOMIC DNA]</scope>
</reference>
<dbReference type="EMBL" id="MHLF01000002">
    <property type="protein sequence ID" value="OGZ04409.1"/>
    <property type="molecule type" value="Genomic_DNA"/>
</dbReference>
<sequence>MRDWWKIIVIFILIVLIFAMGYGVTVDYFEFGKGDGSFKAIEAQVLKLRQENKGMEKDLNYYSNPYNLEKEIKSRYNYKVPGEKMLVIPN</sequence>
<organism evidence="1 2">
    <name type="scientific">Candidatus Liptonbacteria bacterium RIFOXYC1_FULL_36_8</name>
    <dbReference type="NCBI Taxonomy" id="1798655"/>
    <lineage>
        <taxon>Bacteria</taxon>
        <taxon>Candidatus Liptoniibacteriota</taxon>
    </lineage>
</organism>